<feature type="domain" description="DUF7915" evidence="3">
    <location>
        <begin position="181"/>
        <end position="297"/>
    </location>
</feature>
<reference evidence="4 5" key="1">
    <citation type="submission" date="2024-04" db="EMBL/GenBank/DDBJ databases">
        <title>Genome assembly C_amara_ONT_v2.</title>
        <authorList>
            <person name="Yant L."/>
            <person name="Moore C."/>
            <person name="Slenker M."/>
        </authorList>
    </citation>
    <scope>NUCLEOTIDE SEQUENCE [LARGE SCALE GENOMIC DNA]</scope>
    <source>
        <tissue evidence="4">Leaf</tissue>
    </source>
</reference>
<evidence type="ECO:0000313" key="5">
    <source>
        <dbReference type="Proteomes" id="UP001558713"/>
    </source>
</evidence>
<feature type="region of interest" description="Disordered" evidence="1">
    <location>
        <begin position="399"/>
        <end position="421"/>
    </location>
</feature>
<gene>
    <name evidence="4" type="ORF">V5N11_015091</name>
</gene>
<keyword evidence="5" id="KW-1185">Reference proteome</keyword>
<feature type="domain" description="DUF7913" evidence="2">
    <location>
        <begin position="21"/>
        <end position="136"/>
    </location>
</feature>
<dbReference type="Pfam" id="PF25500">
    <property type="entry name" value="DUF7913"/>
    <property type="match status" value="1"/>
</dbReference>
<proteinExistence type="predicted"/>
<dbReference type="AlphaFoldDB" id="A0ABD1AKZ3"/>
<dbReference type="InterPro" id="IPR057237">
    <property type="entry name" value="DUF7915"/>
</dbReference>
<accession>A0ABD1AKZ3</accession>
<dbReference type="Proteomes" id="UP001558713">
    <property type="component" value="Unassembled WGS sequence"/>
</dbReference>
<name>A0ABD1AKZ3_CARAN</name>
<dbReference type="PANTHER" id="PTHR33913:SF1">
    <property type="entry name" value="DRBM DOMAIN-CONTAINING PROTEIN"/>
    <property type="match status" value="1"/>
</dbReference>
<evidence type="ECO:0000313" key="4">
    <source>
        <dbReference type="EMBL" id="KAL1202155.1"/>
    </source>
</evidence>
<comment type="caution">
    <text evidence="4">The sequence shown here is derived from an EMBL/GenBank/DDBJ whole genome shotgun (WGS) entry which is preliminary data.</text>
</comment>
<dbReference type="EMBL" id="JBANAX010000583">
    <property type="protein sequence ID" value="KAL1202155.1"/>
    <property type="molecule type" value="Genomic_DNA"/>
</dbReference>
<dbReference type="InterPro" id="IPR057235">
    <property type="entry name" value="DUF7913"/>
</dbReference>
<dbReference type="PANTHER" id="PTHR33913">
    <property type="entry name" value="ALEURONE LAYER MORPHOGENESIS PROTEIN"/>
    <property type="match status" value="1"/>
</dbReference>
<evidence type="ECO:0000259" key="2">
    <source>
        <dbReference type="Pfam" id="PF25500"/>
    </source>
</evidence>
<organism evidence="4 5">
    <name type="scientific">Cardamine amara subsp. amara</name>
    <dbReference type="NCBI Taxonomy" id="228776"/>
    <lineage>
        <taxon>Eukaryota</taxon>
        <taxon>Viridiplantae</taxon>
        <taxon>Streptophyta</taxon>
        <taxon>Embryophyta</taxon>
        <taxon>Tracheophyta</taxon>
        <taxon>Spermatophyta</taxon>
        <taxon>Magnoliopsida</taxon>
        <taxon>eudicotyledons</taxon>
        <taxon>Gunneridae</taxon>
        <taxon>Pentapetalae</taxon>
        <taxon>rosids</taxon>
        <taxon>malvids</taxon>
        <taxon>Brassicales</taxon>
        <taxon>Brassicaceae</taxon>
        <taxon>Cardamineae</taxon>
        <taxon>Cardamine</taxon>
    </lineage>
</organism>
<sequence length="627" mass="70565">MEEADCCLLPVTKTTTEPSDTCPTEDAIRALLENFVDPLLPSKPSTSDVPSKSLRESVAKQVHAVVLLYNYYHRKENPHLECLNFESFRSLATVMRPALLLHLKEPNEAGENGDSERTLPLEKVVVDACSLSMSLDASSDLSSLKKLPIRKVAVMLVDSEKKNCYLQHSSITQGVWSLIEKTIEKEKTAAEDQNEVVSQKVAFAAIKEATGVNHKDIVILERHLVCSLSEEKTTTRFYIMKCTSQEKLTGENPIEELLNCMQGPLFEKSFSDWAVNSIVEYFHVLPYASLIKDWFSRREETECVIDKESEAVCDDINSNGNADAANESDVDILGRKKNRENKLQAKKVAALLSNPRARRKAPPRIQNRYLKGSTSVAKEPNGHLETVFALKAKNARNEMSPCKDRYSNGENDGLEFESDHRERGIQRNRTIAEKLKSILKRNAAPTSGHNSNLNLEELQTTLLSRATSLSETALKVLLCKRDKLTLQQRDIEDEIAKCDRGIQNIKGDWELQLETIIECCNEAYPRRTLEESPDKSTWQSNKRVKICAPSKSLCQKLDDICLENNWVLPNYRVSTSDGGYEAEVRIKEARFAYTVRGEEKSDTEEARESAAACLLAKVYRNTVANVS</sequence>
<evidence type="ECO:0000259" key="3">
    <source>
        <dbReference type="Pfam" id="PF25502"/>
    </source>
</evidence>
<dbReference type="Pfam" id="PF25502">
    <property type="entry name" value="DUF7915"/>
    <property type="match status" value="1"/>
</dbReference>
<protein>
    <recommendedName>
        <fullName evidence="6">DRBM domain-containing protein</fullName>
    </recommendedName>
</protein>
<evidence type="ECO:0000256" key="1">
    <source>
        <dbReference type="SAM" id="MobiDB-lite"/>
    </source>
</evidence>
<evidence type="ECO:0008006" key="6">
    <source>
        <dbReference type="Google" id="ProtNLM"/>
    </source>
</evidence>